<evidence type="ECO:0000259" key="3">
    <source>
        <dbReference type="Pfam" id="PF20434"/>
    </source>
</evidence>
<dbReference type="Pfam" id="PF20434">
    <property type="entry name" value="BD-FAE"/>
    <property type="match status" value="1"/>
</dbReference>
<evidence type="ECO:0000256" key="1">
    <source>
        <dbReference type="ARBA" id="ARBA00022801"/>
    </source>
</evidence>
<keyword evidence="1 4" id="KW-0378">Hydrolase</keyword>
<dbReference type="Gene3D" id="3.40.50.1820">
    <property type="entry name" value="alpha/beta hydrolase"/>
    <property type="match status" value="1"/>
</dbReference>
<feature type="domain" description="BD-FAE-like" evidence="3">
    <location>
        <begin position="66"/>
        <end position="262"/>
    </location>
</feature>
<feature type="chain" id="PRO_5017567836" evidence="2">
    <location>
        <begin position="25"/>
        <end position="306"/>
    </location>
</feature>
<accession>A0A3D8Y2T6</accession>
<dbReference type="RefSeq" id="WP_115834309.1">
    <property type="nucleotide sequence ID" value="NZ_QNUL01000047.1"/>
</dbReference>
<dbReference type="EMBL" id="QNUL01000047">
    <property type="protein sequence ID" value="REA55436.1"/>
    <property type="molecule type" value="Genomic_DNA"/>
</dbReference>
<dbReference type="SUPFAM" id="SSF53474">
    <property type="entry name" value="alpha/beta-Hydrolases"/>
    <property type="match status" value="1"/>
</dbReference>
<sequence length="306" mass="33626">MNKQSSIFFLLIVLACLSGNAVLAQQSLYPGKIPNSIGAENQEEIQTKPGGDSLAFKVSVPTISAYIPPKEIANGTAVIIFPGGGYRTLVMKREGSDMAKKFNQLGVAAFVVKYRLPDARVMQDKSIGPLQDAQQAIKTVREKAKEWNIDPDKIGIMGFSAGGHLASTAGTHFNKAYIENKENTSLRPDFMLLVYPVISFTDSLGHTGSRQNLIGPDLSQDKIKLFSNEYQVTKNTPPTFLIHAGTDVVVPVMNSIVFYEKMLKQGASAEMHIYSRGEHGFGTYPPFDEWFGRCVNWMKSQGLVGR</sequence>
<keyword evidence="2" id="KW-0732">Signal</keyword>
<dbReference type="InterPro" id="IPR029058">
    <property type="entry name" value="AB_hydrolase_fold"/>
</dbReference>
<dbReference type="PROSITE" id="PS51257">
    <property type="entry name" value="PROKAR_LIPOPROTEIN"/>
    <property type="match status" value="1"/>
</dbReference>
<dbReference type="AlphaFoldDB" id="A0A3D8Y2T6"/>
<dbReference type="InterPro" id="IPR049492">
    <property type="entry name" value="BD-FAE-like_dom"/>
</dbReference>
<name>A0A3D8Y2T6_9BACT</name>
<feature type="signal peptide" evidence="2">
    <location>
        <begin position="1"/>
        <end position="24"/>
    </location>
</feature>
<gene>
    <name evidence="4" type="ORF">DSL64_28160</name>
</gene>
<dbReference type="PANTHER" id="PTHR48081">
    <property type="entry name" value="AB HYDROLASE SUPERFAMILY PROTEIN C4A8.06C"/>
    <property type="match status" value="1"/>
</dbReference>
<dbReference type="PANTHER" id="PTHR48081:SF6">
    <property type="entry name" value="PEPTIDASE S9 PROLYL OLIGOPEPTIDASE CATALYTIC DOMAIN-CONTAINING PROTEIN"/>
    <property type="match status" value="1"/>
</dbReference>
<evidence type="ECO:0000313" key="4">
    <source>
        <dbReference type="EMBL" id="REA55436.1"/>
    </source>
</evidence>
<evidence type="ECO:0000313" key="5">
    <source>
        <dbReference type="Proteomes" id="UP000256373"/>
    </source>
</evidence>
<proteinExistence type="predicted"/>
<dbReference type="OrthoDB" id="9794725at2"/>
<protein>
    <submittedName>
        <fullName evidence="4">Alpha/beta hydrolase</fullName>
    </submittedName>
</protein>
<reference evidence="4 5" key="1">
    <citation type="submission" date="2018-07" db="EMBL/GenBank/DDBJ databases">
        <title>Dyadobacter roseus sp. nov., isolated from rose rhizosphere soil.</title>
        <authorList>
            <person name="Chen L."/>
        </authorList>
    </citation>
    <scope>NUCLEOTIDE SEQUENCE [LARGE SCALE GENOMIC DNA]</scope>
    <source>
        <strain evidence="4 5">RS19</strain>
    </source>
</reference>
<evidence type="ECO:0000256" key="2">
    <source>
        <dbReference type="SAM" id="SignalP"/>
    </source>
</evidence>
<organism evidence="4 5">
    <name type="scientific">Dyadobacter luteus</name>
    <dbReference type="NCBI Taxonomy" id="2259619"/>
    <lineage>
        <taxon>Bacteria</taxon>
        <taxon>Pseudomonadati</taxon>
        <taxon>Bacteroidota</taxon>
        <taxon>Cytophagia</taxon>
        <taxon>Cytophagales</taxon>
        <taxon>Spirosomataceae</taxon>
        <taxon>Dyadobacter</taxon>
    </lineage>
</organism>
<keyword evidence="5" id="KW-1185">Reference proteome</keyword>
<comment type="caution">
    <text evidence="4">The sequence shown here is derived from an EMBL/GenBank/DDBJ whole genome shotgun (WGS) entry which is preliminary data.</text>
</comment>
<dbReference type="Proteomes" id="UP000256373">
    <property type="component" value="Unassembled WGS sequence"/>
</dbReference>
<dbReference type="GO" id="GO:0016787">
    <property type="term" value="F:hydrolase activity"/>
    <property type="evidence" value="ECO:0007669"/>
    <property type="project" value="UniProtKB-KW"/>
</dbReference>
<dbReference type="InterPro" id="IPR050300">
    <property type="entry name" value="GDXG_lipolytic_enzyme"/>
</dbReference>